<dbReference type="KEGG" id="ehx:EMIHUDRAFT_453006"/>
<proteinExistence type="predicted"/>
<name>A0A0D3IC86_EMIH1</name>
<dbReference type="RefSeq" id="XP_005761300.1">
    <property type="nucleotide sequence ID" value="XM_005761243.1"/>
</dbReference>
<dbReference type="AlphaFoldDB" id="A0A0D3IC86"/>
<protein>
    <recommendedName>
        <fullName evidence="3">COX assembly mitochondrial protein</fullName>
    </recommendedName>
</protein>
<dbReference type="PaxDb" id="2903-EOD08871"/>
<evidence type="ECO:0000313" key="2">
    <source>
        <dbReference type="Proteomes" id="UP000013827"/>
    </source>
</evidence>
<reference evidence="2" key="1">
    <citation type="journal article" date="2013" name="Nature">
        <title>Pan genome of the phytoplankton Emiliania underpins its global distribution.</title>
        <authorList>
            <person name="Read B.A."/>
            <person name="Kegel J."/>
            <person name="Klute M.J."/>
            <person name="Kuo A."/>
            <person name="Lefebvre S.C."/>
            <person name="Maumus F."/>
            <person name="Mayer C."/>
            <person name="Miller J."/>
            <person name="Monier A."/>
            <person name="Salamov A."/>
            <person name="Young J."/>
            <person name="Aguilar M."/>
            <person name="Claverie J.M."/>
            <person name="Frickenhaus S."/>
            <person name="Gonzalez K."/>
            <person name="Herman E.K."/>
            <person name="Lin Y.C."/>
            <person name="Napier J."/>
            <person name="Ogata H."/>
            <person name="Sarno A.F."/>
            <person name="Shmutz J."/>
            <person name="Schroeder D."/>
            <person name="de Vargas C."/>
            <person name="Verret F."/>
            <person name="von Dassow P."/>
            <person name="Valentin K."/>
            <person name="Van de Peer Y."/>
            <person name="Wheeler G."/>
            <person name="Dacks J.B."/>
            <person name="Delwiche C.F."/>
            <person name="Dyhrman S.T."/>
            <person name="Glockner G."/>
            <person name="John U."/>
            <person name="Richards T."/>
            <person name="Worden A.Z."/>
            <person name="Zhang X."/>
            <person name="Grigoriev I.V."/>
            <person name="Allen A.E."/>
            <person name="Bidle K."/>
            <person name="Borodovsky M."/>
            <person name="Bowler C."/>
            <person name="Brownlee C."/>
            <person name="Cock J.M."/>
            <person name="Elias M."/>
            <person name="Gladyshev V.N."/>
            <person name="Groth M."/>
            <person name="Guda C."/>
            <person name="Hadaegh A."/>
            <person name="Iglesias-Rodriguez M.D."/>
            <person name="Jenkins J."/>
            <person name="Jones B.M."/>
            <person name="Lawson T."/>
            <person name="Leese F."/>
            <person name="Lindquist E."/>
            <person name="Lobanov A."/>
            <person name="Lomsadze A."/>
            <person name="Malik S.B."/>
            <person name="Marsh M.E."/>
            <person name="Mackinder L."/>
            <person name="Mock T."/>
            <person name="Mueller-Roeber B."/>
            <person name="Pagarete A."/>
            <person name="Parker M."/>
            <person name="Probert I."/>
            <person name="Quesneville H."/>
            <person name="Raines C."/>
            <person name="Rensing S.A."/>
            <person name="Riano-Pachon D.M."/>
            <person name="Richier S."/>
            <person name="Rokitta S."/>
            <person name="Shiraiwa Y."/>
            <person name="Soanes D.M."/>
            <person name="van der Giezen M."/>
            <person name="Wahlund T.M."/>
            <person name="Williams B."/>
            <person name="Wilson W."/>
            <person name="Wolfe G."/>
            <person name="Wurch L.L."/>
        </authorList>
    </citation>
    <scope>NUCLEOTIDE SEQUENCE</scope>
</reference>
<reference evidence="1" key="2">
    <citation type="submission" date="2024-10" db="UniProtKB">
        <authorList>
            <consortium name="EnsemblProtists"/>
        </authorList>
    </citation>
    <scope>IDENTIFICATION</scope>
</reference>
<accession>A0A0D3IC86</accession>
<evidence type="ECO:0000313" key="1">
    <source>
        <dbReference type="EnsemblProtists" id="EOD08871"/>
    </source>
</evidence>
<keyword evidence="2" id="KW-1185">Reference proteome</keyword>
<dbReference type="EnsemblProtists" id="EOD08871">
    <property type="protein sequence ID" value="EOD08871"/>
    <property type="gene ID" value="EMIHUDRAFT_453006"/>
</dbReference>
<evidence type="ECO:0008006" key="3">
    <source>
        <dbReference type="Google" id="ProtNLM"/>
    </source>
</evidence>
<dbReference type="HOGENOM" id="CLU_1514478_0_0_1"/>
<dbReference type="Proteomes" id="UP000013827">
    <property type="component" value="Unassembled WGS sequence"/>
</dbReference>
<sequence length="178" mass="20169">MASSFDDARRERHARELEEMTLLLRFPFGCGPLVDSHRRCMEAHRDWRPCDALRDTLDTCVEAGERRRFRILGACSRWKRLYAACVLHAGEVTAATAQPHDRHFPPCRPSCNLPPCRPTPECSSTATSRCCASIAACWSRQSPQRRQVLDDGRGMRGLHTRVCVWTLGLRSPWPLAPA</sequence>
<organism evidence="1 2">
    <name type="scientific">Emiliania huxleyi (strain CCMP1516)</name>
    <dbReference type="NCBI Taxonomy" id="280463"/>
    <lineage>
        <taxon>Eukaryota</taxon>
        <taxon>Haptista</taxon>
        <taxon>Haptophyta</taxon>
        <taxon>Prymnesiophyceae</taxon>
        <taxon>Isochrysidales</taxon>
        <taxon>Noelaerhabdaceae</taxon>
        <taxon>Emiliania</taxon>
    </lineage>
</organism>
<dbReference type="GeneID" id="17254929"/>